<evidence type="ECO:0000256" key="9">
    <source>
        <dbReference type="ARBA" id="ARBA00022842"/>
    </source>
</evidence>
<dbReference type="SMART" id="SM00493">
    <property type="entry name" value="TOPRIM"/>
    <property type="match status" value="1"/>
</dbReference>
<keyword evidence="11 12" id="KW-0804">Transcription</keyword>
<dbReference type="InterPro" id="IPR013173">
    <property type="entry name" value="DNA_primase_DnaG_DnaB-bd_dom"/>
</dbReference>
<dbReference type="SUPFAM" id="SSF117023">
    <property type="entry name" value="DNA primase DnaG, C-terminal domain"/>
    <property type="match status" value="1"/>
</dbReference>
<name>D5C469_NITHN</name>
<evidence type="ECO:0000313" key="16">
    <source>
        <dbReference type="EMBL" id="ADE13257.1"/>
    </source>
</evidence>
<reference evidence="17" key="1">
    <citation type="submission" date="2010-04" db="EMBL/GenBank/DDBJ databases">
        <title>Complete genome sequence of Nitrosococcus halophilus Nc4, a salt-adapted, aerobic obligate ammonia-oxidizing sulfur purple bacterium.</title>
        <authorList>
            <consortium name="US DOE Joint Genome Institute"/>
            <person name="Campbell M.A."/>
            <person name="Malfatti S.A."/>
            <person name="Chain P.S.G."/>
            <person name="Heidelberg J.F."/>
            <person name="Ward B.B."/>
            <person name="Klotz M.G."/>
        </authorList>
    </citation>
    <scope>NUCLEOTIDE SEQUENCE [LARGE SCALE GENOMIC DNA]</scope>
    <source>
        <strain evidence="17">Nc4</strain>
    </source>
</reference>
<evidence type="ECO:0000313" key="17">
    <source>
        <dbReference type="Proteomes" id="UP000001844"/>
    </source>
</evidence>
<evidence type="ECO:0000256" key="8">
    <source>
        <dbReference type="ARBA" id="ARBA00022833"/>
    </source>
</evidence>
<dbReference type="eggNOG" id="COG0358">
    <property type="taxonomic scope" value="Bacteria"/>
</dbReference>
<evidence type="ECO:0000256" key="7">
    <source>
        <dbReference type="ARBA" id="ARBA00022771"/>
    </source>
</evidence>
<keyword evidence="7 12" id="KW-0863">Zinc-finger</keyword>
<evidence type="ECO:0000256" key="12">
    <source>
        <dbReference type="HAMAP-Rule" id="MF_00974"/>
    </source>
</evidence>
<dbReference type="GO" id="GO:0005737">
    <property type="term" value="C:cytoplasm"/>
    <property type="evidence" value="ECO:0007669"/>
    <property type="project" value="TreeGrafter"/>
</dbReference>
<keyword evidence="9" id="KW-0460">Magnesium</keyword>
<dbReference type="FunFam" id="3.40.1360.10:FF:000002">
    <property type="entry name" value="DNA primase"/>
    <property type="match status" value="1"/>
</dbReference>
<comment type="function">
    <text evidence="12 13">RNA polymerase that catalyzes the synthesis of short RNA molecules used as primers for DNA polymerase during DNA replication.</text>
</comment>
<keyword evidence="8 12" id="KW-0862">Zinc</keyword>
<dbReference type="Gene3D" id="1.10.860.10">
    <property type="entry name" value="DNAb Helicase, Chain A"/>
    <property type="match status" value="1"/>
</dbReference>
<dbReference type="InterPro" id="IPR034151">
    <property type="entry name" value="TOPRIM_DnaG_bac"/>
</dbReference>
<dbReference type="InterPro" id="IPR013264">
    <property type="entry name" value="DNAG_N"/>
</dbReference>
<dbReference type="Pfam" id="PF10410">
    <property type="entry name" value="DnaB_bind"/>
    <property type="match status" value="1"/>
</dbReference>
<evidence type="ECO:0000256" key="14">
    <source>
        <dbReference type="PIRSR" id="PIRSR002811-1"/>
    </source>
</evidence>
<evidence type="ECO:0000256" key="3">
    <source>
        <dbReference type="ARBA" id="ARBA00022679"/>
    </source>
</evidence>
<dbReference type="HOGENOM" id="CLU_013501_5_1_6"/>
<dbReference type="EC" id="2.7.7.101" evidence="12"/>
<comment type="cofactor">
    <cofactor evidence="12 13 14">
        <name>Zn(2+)</name>
        <dbReference type="ChEBI" id="CHEBI:29105"/>
    </cofactor>
    <text evidence="12 13 14">Binds 1 zinc ion per monomer.</text>
</comment>
<evidence type="ECO:0000256" key="11">
    <source>
        <dbReference type="ARBA" id="ARBA00023163"/>
    </source>
</evidence>
<dbReference type="RefSeq" id="WP_013031153.1">
    <property type="nucleotide sequence ID" value="NC_013960.1"/>
</dbReference>
<dbReference type="Gene3D" id="3.40.1360.10">
    <property type="match status" value="1"/>
</dbReference>
<dbReference type="AlphaFoldDB" id="D5C469"/>
<dbReference type="Pfam" id="PF01807">
    <property type="entry name" value="Zn_ribbon_DnaG"/>
    <property type="match status" value="1"/>
</dbReference>
<dbReference type="PIRSF" id="PIRSF002811">
    <property type="entry name" value="DnaG"/>
    <property type="match status" value="1"/>
</dbReference>
<dbReference type="InterPro" id="IPR019475">
    <property type="entry name" value="DNA_primase_DnaB-bd"/>
</dbReference>
<dbReference type="HAMAP" id="MF_00974">
    <property type="entry name" value="DNA_primase_DnaG"/>
    <property type="match status" value="1"/>
</dbReference>
<keyword evidence="3 12" id="KW-0808">Transferase</keyword>
<gene>
    <name evidence="12" type="primary">dnaG</name>
    <name evidence="16" type="ordered locus">Nhal_0036</name>
</gene>
<keyword evidence="5 12" id="KW-0235">DNA replication</keyword>
<dbReference type="SMART" id="SM00400">
    <property type="entry name" value="ZnF_CHCC"/>
    <property type="match status" value="1"/>
</dbReference>
<proteinExistence type="inferred from homology"/>
<dbReference type="GO" id="GO:0006269">
    <property type="term" value="P:DNA replication, synthesis of primer"/>
    <property type="evidence" value="ECO:0007669"/>
    <property type="project" value="UniProtKB-UniRule"/>
</dbReference>
<dbReference type="NCBIfam" id="TIGR01391">
    <property type="entry name" value="dnaG"/>
    <property type="match status" value="1"/>
</dbReference>
<evidence type="ECO:0000259" key="15">
    <source>
        <dbReference type="PROSITE" id="PS50880"/>
    </source>
</evidence>
<dbReference type="KEGG" id="nhl:Nhal_0036"/>
<dbReference type="GO" id="GO:0000428">
    <property type="term" value="C:DNA-directed RNA polymerase complex"/>
    <property type="evidence" value="ECO:0007669"/>
    <property type="project" value="UniProtKB-KW"/>
</dbReference>
<dbReference type="Gene3D" id="3.90.580.10">
    <property type="entry name" value="Zinc finger, CHC2-type domain"/>
    <property type="match status" value="1"/>
</dbReference>
<dbReference type="GO" id="GO:1990077">
    <property type="term" value="C:primosome complex"/>
    <property type="evidence" value="ECO:0007669"/>
    <property type="project" value="UniProtKB-KW"/>
</dbReference>
<keyword evidence="4 12" id="KW-0548">Nucleotidyltransferase</keyword>
<dbReference type="PANTHER" id="PTHR30313:SF2">
    <property type="entry name" value="DNA PRIMASE"/>
    <property type="match status" value="1"/>
</dbReference>
<keyword evidence="1 12" id="KW-0240">DNA-directed RNA polymerase</keyword>
<accession>D5C469</accession>
<feature type="domain" description="Toprim" evidence="15">
    <location>
        <begin position="254"/>
        <end position="336"/>
    </location>
</feature>
<dbReference type="FunFam" id="3.90.980.10:FF:000001">
    <property type="entry name" value="DNA primase"/>
    <property type="match status" value="1"/>
</dbReference>
<comment type="similarity">
    <text evidence="12 13">Belongs to the DnaG primase family.</text>
</comment>
<dbReference type="InterPro" id="IPR016136">
    <property type="entry name" value="DNA_helicase_N/primase_C"/>
</dbReference>
<dbReference type="GO" id="GO:0003899">
    <property type="term" value="F:DNA-directed RNA polymerase activity"/>
    <property type="evidence" value="ECO:0007669"/>
    <property type="project" value="UniProtKB-UniRule"/>
</dbReference>
<dbReference type="EMBL" id="CP001798">
    <property type="protein sequence ID" value="ADE13257.1"/>
    <property type="molecule type" value="Genomic_DNA"/>
</dbReference>
<evidence type="ECO:0000256" key="5">
    <source>
        <dbReference type="ARBA" id="ARBA00022705"/>
    </source>
</evidence>
<dbReference type="PANTHER" id="PTHR30313">
    <property type="entry name" value="DNA PRIMASE"/>
    <property type="match status" value="1"/>
</dbReference>
<dbReference type="STRING" id="472759.Nhal_0036"/>
<sequence>MGERFPQEFIDELVARTDIVELIDSRIPLRKAGREYVACCPFHNEKTPSFTVSPQKQFYHCFGCGVHGTVIGFLIAFDRLSFIEAVEELAQRVGMTIPQGSDSAHRNHHQGLYEVLSYTAEFYQQQLKTGTHQGRVKAYLQGRGLSHPIITEFGLGFAPSRWDALLRHTPLPLRSRLQTAGLVVDKGDGRCYDRFRDRVMFPIHDYRGRVVGFGGRLLGEGSPKYLNSPETPLFHKGRELYGLYQVRQSVRHCDRLLVVEGYMDVLALAEHNIRYAVATLGTATTPDHLTRLFRMTPVVVFCFDGDRAGYRAAWRALETALPLLSQGRQVQFMFLPQGEDPDTVVRAEGQAAFEARLEKATPLSDFLLSSLQRKVNLGSMDGRARLVELARPLVSKIPPGVYRDMLLARLAEVAQVEQAALTRHLDQGKSPPVVPRQRLERGMAPLARKAVAILLQRPNLIQSVDESFSLRGLDGRGAKLLQELIELLQSSPHLSTAALLERWRDSEMGRYLEQLASWELFLTDEDMGLELQAALRRLQAQAAEQRMTMLSNQPSLTAAERQELLALLAAK</sequence>
<dbReference type="OrthoDB" id="9803773at2"/>
<keyword evidence="17" id="KW-1185">Reference proteome</keyword>
<dbReference type="Gene3D" id="1.20.50.20">
    <property type="entry name" value="DnaG, RNA polymerase domain, helical bundle"/>
    <property type="match status" value="1"/>
</dbReference>
<keyword evidence="6 12" id="KW-0479">Metal-binding</keyword>
<keyword evidence="10 12" id="KW-0238">DNA-binding</keyword>
<dbReference type="Gene3D" id="3.90.980.10">
    <property type="entry name" value="DNA primase, catalytic core, N-terminal domain"/>
    <property type="match status" value="1"/>
</dbReference>
<comment type="catalytic activity">
    <reaction evidence="12">
        <text>ssDNA + n NTP = ssDNA/pppN(pN)n-1 hybrid + (n-1) diphosphate.</text>
        <dbReference type="EC" id="2.7.7.101"/>
    </reaction>
</comment>
<dbReference type="Pfam" id="PF08275">
    <property type="entry name" value="DNAG_N"/>
    <property type="match status" value="1"/>
</dbReference>
<evidence type="ECO:0000256" key="10">
    <source>
        <dbReference type="ARBA" id="ARBA00023125"/>
    </source>
</evidence>
<dbReference type="PROSITE" id="PS50880">
    <property type="entry name" value="TOPRIM"/>
    <property type="match status" value="1"/>
</dbReference>
<evidence type="ECO:0000256" key="13">
    <source>
        <dbReference type="PIRNR" id="PIRNR002811"/>
    </source>
</evidence>
<dbReference type="InterPro" id="IPR006171">
    <property type="entry name" value="TOPRIM_dom"/>
</dbReference>
<dbReference type="SUPFAM" id="SSF56731">
    <property type="entry name" value="DNA primase core"/>
    <property type="match status" value="1"/>
</dbReference>
<dbReference type="GO" id="GO:0008270">
    <property type="term" value="F:zinc ion binding"/>
    <property type="evidence" value="ECO:0007669"/>
    <property type="project" value="UniProtKB-UniRule"/>
</dbReference>
<dbReference type="GO" id="GO:0003677">
    <property type="term" value="F:DNA binding"/>
    <property type="evidence" value="ECO:0007669"/>
    <property type="project" value="UniProtKB-KW"/>
</dbReference>
<feature type="zinc finger region" description="CHC2-type" evidence="12 14">
    <location>
        <begin position="40"/>
        <end position="64"/>
    </location>
</feature>
<dbReference type="Pfam" id="PF08278">
    <property type="entry name" value="DnaG_DnaB_bind"/>
    <property type="match status" value="1"/>
</dbReference>
<comment type="domain">
    <text evidence="12">Contains an N-terminal zinc-binding domain, a central core domain that contains the primase activity, and a C-terminal DnaB-binding domain.</text>
</comment>
<dbReference type="InterPro" id="IPR037068">
    <property type="entry name" value="DNA_primase_core_N_sf"/>
</dbReference>
<dbReference type="SUPFAM" id="SSF57783">
    <property type="entry name" value="Zinc beta-ribbon"/>
    <property type="match status" value="1"/>
</dbReference>
<dbReference type="InterPro" id="IPR030846">
    <property type="entry name" value="DnaG_bac"/>
</dbReference>
<organism evidence="16 17">
    <name type="scientific">Nitrosococcus halophilus (strain Nc4)</name>
    <dbReference type="NCBI Taxonomy" id="472759"/>
    <lineage>
        <taxon>Bacteria</taxon>
        <taxon>Pseudomonadati</taxon>
        <taxon>Pseudomonadota</taxon>
        <taxon>Gammaproteobacteria</taxon>
        <taxon>Chromatiales</taxon>
        <taxon>Chromatiaceae</taxon>
        <taxon>Nitrosococcus</taxon>
    </lineage>
</organism>
<dbReference type="InterPro" id="IPR006295">
    <property type="entry name" value="DNA_primase_DnaG"/>
</dbReference>
<dbReference type="Pfam" id="PF13155">
    <property type="entry name" value="Toprim_2"/>
    <property type="match status" value="1"/>
</dbReference>
<evidence type="ECO:0000256" key="2">
    <source>
        <dbReference type="ARBA" id="ARBA00022515"/>
    </source>
</evidence>
<keyword evidence="2 12" id="KW-0639">Primosome</keyword>
<dbReference type="FunFam" id="3.90.580.10:FF:000001">
    <property type="entry name" value="DNA primase"/>
    <property type="match status" value="1"/>
</dbReference>
<protein>
    <recommendedName>
        <fullName evidence="12 13">DNA primase</fullName>
        <ecNumber evidence="12">2.7.7.101</ecNumber>
    </recommendedName>
</protein>
<comment type="subunit">
    <text evidence="12">Monomer. Interacts with DnaB.</text>
</comment>
<dbReference type="CDD" id="cd03364">
    <property type="entry name" value="TOPRIM_DnaG_primases"/>
    <property type="match status" value="1"/>
</dbReference>
<evidence type="ECO:0000256" key="6">
    <source>
        <dbReference type="ARBA" id="ARBA00022723"/>
    </source>
</evidence>
<dbReference type="InterPro" id="IPR050219">
    <property type="entry name" value="DnaG_primase"/>
</dbReference>
<dbReference type="Proteomes" id="UP000001844">
    <property type="component" value="Chromosome"/>
</dbReference>
<evidence type="ECO:0000256" key="1">
    <source>
        <dbReference type="ARBA" id="ARBA00022478"/>
    </source>
</evidence>
<dbReference type="InterPro" id="IPR002694">
    <property type="entry name" value="Znf_CHC2"/>
</dbReference>
<evidence type="ECO:0000256" key="4">
    <source>
        <dbReference type="ARBA" id="ARBA00022695"/>
    </source>
</evidence>
<dbReference type="SMART" id="SM00766">
    <property type="entry name" value="DnaG_DnaB_bind"/>
    <property type="match status" value="1"/>
</dbReference>
<dbReference type="InterPro" id="IPR036977">
    <property type="entry name" value="DNA_primase_Znf_CHC2"/>
</dbReference>